<protein>
    <submittedName>
        <fullName evidence="6">Peptidase S8/S53 domain protein</fullName>
        <ecNumber evidence="6">3.4.21.-</ecNumber>
    </submittedName>
    <submittedName>
        <fullName evidence="7">Peptidase families S8 and S53</fullName>
    </submittedName>
</protein>
<dbReference type="KEGG" id="aacx:DEACI_0202"/>
<dbReference type="EMBL" id="CDGJ01000065">
    <property type="protein sequence ID" value="CEJ07771.1"/>
    <property type="molecule type" value="Genomic_DNA"/>
</dbReference>
<dbReference type="InterPro" id="IPR034074">
    <property type="entry name" value="Y4bN_pept_dom"/>
</dbReference>
<keyword evidence="4" id="KW-0720">Serine protease</keyword>
<evidence type="ECO:0000313" key="6">
    <source>
        <dbReference type="EMBL" id="CAA7599576.1"/>
    </source>
</evidence>
<sequence length="787" mass="88255">MSDEKLPIKFFATRDIDELRVEGGGGNEPPKWLLSGAELVERAQQLSGDLNRFAPAIAQREETDSIVPFVFVAKMHDDATSKSRRHDIAELFRAKDRSNVIGLCRSDELIVRMDSLTQMKMVSARLEDYGRNKAAISCLEHFGKYEPLVIEEKGKQSYKVKLMDFQDYEQNLAVQRLFEKTATEKGIAFKKTNYTERVSIYSFKGVDKAVLDAIKESEVFEALFSIEPMPKYKLSLDMLGDTQTVGIMKPKEDQHYATIGILDSGIAPIPHLAPWLTGKRWSVYPENVINPSHGTFVSGVALYGDSLEEQNWVGHKGVRLFDAAVFPDTYKEGIDESELIENIKEAVKQNHEKVKIWNLSISVTNPVQDDSFSDFALALDDLQDEYNVLICKSAGNCNNFLLGKPKGRIHEGADSIRSLVVGSIAHKRERYDLAAVDNPSPFSRIGPGPEYIIKPEVAHYGGNAGVDLEGKARTTGVKSFYQDGSIASAVGTSFSTPRITSLAAGVYQELNEAFDPLLIKALIIHSASYSENLELPTEERTKQLGFGRPKTVNEIIYNSPHEATLILRDKLPRGEKIDVMDFPMPNGLVKDGFYTGQIVATLVYDPVLDASQGAEYCQSNIDVKFGSYDGKIERDLSKRNILNPVGQKNAQNVLLSAVYSTRTMKAARGDFALRERILIQYGDKYYPVKKYAVDLSELTDGNRVRFLTQDKHWFLYLKGLYRDHVERKANLNSIELGQEFCLILTIRDPLGKAAVYNEVSQKLDEYNFWHSNIKIGSKVNIPVPRAL</sequence>
<reference evidence="7" key="1">
    <citation type="submission" date="2014-11" db="EMBL/GenBank/DDBJ databases">
        <authorList>
            <person name="Hornung B.V."/>
        </authorList>
    </citation>
    <scope>NUCLEOTIDE SEQUENCE</scope>
    <source>
        <strain evidence="7">INE</strain>
    </source>
</reference>
<dbReference type="Proteomes" id="UP001071230">
    <property type="component" value="Unassembled WGS sequence"/>
</dbReference>
<dbReference type="Gene3D" id="3.40.50.200">
    <property type="entry name" value="Peptidase S8/S53 domain"/>
    <property type="match status" value="1"/>
</dbReference>
<keyword evidence="2" id="KW-0645">Protease</keyword>
<dbReference type="Proteomes" id="UP000836597">
    <property type="component" value="Chromosome"/>
</dbReference>
<organism evidence="6">
    <name type="scientific">Acididesulfobacillus acetoxydans</name>
    <dbReference type="NCBI Taxonomy" id="1561005"/>
    <lineage>
        <taxon>Bacteria</taxon>
        <taxon>Bacillati</taxon>
        <taxon>Bacillota</taxon>
        <taxon>Clostridia</taxon>
        <taxon>Eubacteriales</taxon>
        <taxon>Peptococcaceae</taxon>
        <taxon>Acididesulfobacillus</taxon>
    </lineage>
</organism>
<dbReference type="InterPro" id="IPR050131">
    <property type="entry name" value="Peptidase_S8_subtilisin-like"/>
</dbReference>
<proteinExistence type="inferred from homology"/>
<dbReference type="InterPro" id="IPR036852">
    <property type="entry name" value="Peptidase_S8/S53_dom_sf"/>
</dbReference>
<evidence type="ECO:0000313" key="8">
    <source>
        <dbReference type="Proteomes" id="UP001071230"/>
    </source>
</evidence>
<comment type="similarity">
    <text evidence="1">Belongs to the peptidase S8 family.</text>
</comment>
<keyword evidence="8" id="KW-1185">Reference proteome</keyword>
<evidence type="ECO:0000256" key="1">
    <source>
        <dbReference type="ARBA" id="ARBA00011073"/>
    </source>
</evidence>
<dbReference type="AlphaFoldDB" id="A0A8S0XA87"/>
<dbReference type="GO" id="GO:0004252">
    <property type="term" value="F:serine-type endopeptidase activity"/>
    <property type="evidence" value="ECO:0007669"/>
    <property type="project" value="InterPro"/>
</dbReference>
<accession>A0A8S0XA87</accession>
<dbReference type="PANTHER" id="PTHR43806:SF11">
    <property type="entry name" value="CEREVISIN-RELATED"/>
    <property type="match status" value="1"/>
</dbReference>
<dbReference type="EMBL" id="LR746496">
    <property type="protein sequence ID" value="CAA7599576.1"/>
    <property type="molecule type" value="Genomic_DNA"/>
</dbReference>
<dbReference type="EC" id="3.4.21.-" evidence="6"/>
<keyword evidence="3 6" id="KW-0378">Hydrolase</keyword>
<evidence type="ECO:0000313" key="7">
    <source>
        <dbReference type="EMBL" id="CEJ07771.1"/>
    </source>
</evidence>
<name>A0A8S0XA87_9FIRM</name>
<dbReference type="SUPFAM" id="SSF52743">
    <property type="entry name" value="Subtilisin-like"/>
    <property type="match status" value="1"/>
</dbReference>
<evidence type="ECO:0000256" key="4">
    <source>
        <dbReference type="ARBA" id="ARBA00022825"/>
    </source>
</evidence>
<dbReference type="InterPro" id="IPR000209">
    <property type="entry name" value="Peptidase_S8/S53_dom"/>
</dbReference>
<reference evidence="6" key="2">
    <citation type="submission" date="2020-01" db="EMBL/GenBank/DDBJ databases">
        <authorList>
            <person name="Hornung B."/>
        </authorList>
    </citation>
    <scope>NUCLEOTIDE SEQUENCE</scope>
    <source>
        <strain evidence="6">PacBioINE</strain>
    </source>
</reference>
<evidence type="ECO:0000256" key="2">
    <source>
        <dbReference type="ARBA" id="ARBA00022670"/>
    </source>
</evidence>
<dbReference type="Pfam" id="PF00082">
    <property type="entry name" value="Peptidase_S8"/>
    <property type="match status" value="1"/>
</dbReference>
<gene>
    <name evidence="6" type="ORF">DEACI_0202</name>
    <name evidence="7" type="ORF">DEACI_2237</name>
</gene>
<dbReference type="CDD" id="cd04847">
    <property type="entry name" value="Peptidases_S8_Subtilisin_like_2"/>
    <property type="match status" value="1"/>
</dbReference>
<dbReference type="PANTHER" id="PTHR43806">
    <property type="entry name" value="PEPTIDASE S8"/>
    <property type="match status" value="1"/>
</dbReference>
<evidence type="ECO:0000259" key="5">
    <source>
        <dbReference type="Pfam" id="PF00082"/>
    </source>
</evidence>
<feature type="domain" description="Peptidase S8/S53" evidence="5">
    <location>
        <begin position="258"/>
        <end position="531"/>
    </location>
</feature>
<evidence type="ECO:0000256" key="3">
    <source>
        <dbReference type="ARBA" id="ARBA00022801"/>
    </source>
</evidence>
<dbReference type="GO" id="GO:0006508">
    <property type="term" value="P:proteolysis"/>
    <property type="evidence" value="ECO:0007669"/>
    <property type="project" value="UniProtKB-KW"/>
</dbReference>